<proteinExistence type="predicted"/>
<dbReference type="InterPro" id="IPR000362">
    <property type="entry name" value="Fumarate_lyase_fam"/>
</dbReference>
<sequence>MAYRTQTQLAIQNFSLSAHPVRKELIQALLVVKQSAAVANAADGGIAHADADRILEAAAEALKDYPSEKFELPAVQGGAGTSINMAVNEYLASRTGLDPLDSINRSQSTNDVNPTALRLALLPIYYELLKHLDMLYGSLVSSAGKYSNVKFLARTHLQDAVPVSFGQMFTAWASLIKERQEDLGRFEGELLTLSAGGTAVGNELNASRTYIDTFYKDLSERTGFRFAESADKMAATMSQAGLVSYAAAITGSMAVLSRIATDLRILASGPAGGIAEVDLGQLQKGSSIMPGKNNPVIPETINQVYYYIAGKNLTVQMANEAGGLNLGIMFPVLADAMIDISSMASSAVELFRVKCIDILKPDTERMQQHLADSSAVALLFNPVLGYERVAELVAEAHDNGVPFLEHLRRSGVLTDVQIENELEGK</sequence>
<evidence type="ECO:0000313" key="3">
    <source>
        <dbReference type="Proteomes" id="UP000070457"/>
    </source>
</evidence>
<dbReference type="SUPFAM" id="SSF48557">
    <property type="entry name" value="L-aspartase-like"/>
    <property type="match status" value="1"/>
</dbReference>
<dbReference type="STRING" id="1617426.TR69_WS6001000753"/>
<reference evidence="2 3" key="1">
    <citation type="submission" date="2015-02" db="EMBL/GenBank/DDBJ databases">
        <title>Improved understanding of the partial-nitritation anammox process through 23 genomes representing the majority of the microbial community.</title>
        <authorList>
            <person name="Speth D.R."/>
            <person name="In T Zandt M."/>
            <person name="Guerrero Cruz S."/>
            <person name="Jetten M.S."/>
            <person name="Dutilh B.E."/>
        </authorList>
    </citation>
    <scope>NUCLEOTIDE SEQUENCE [LARGE SCALE GENOMIC DNA]</scope>
    <source>
        <strain evidence="2">OLB20</strain>
    </source>
</reference>
<dbReference type="PANTHER" id="PTHR42696:SF2">
    <property type="entry name" value="ASPARTATE AMMONIA-LYASE"/>
    <property type="match status" value="1"/>
</dbReference>
<dbReference type="Proteomes" id="UP000070457">
    <property type="component" value="Unassembled WGS sequence"/>
</dbReference>
<evidence type="ECO:0000313" key="2">
    <source>
        <dbReference type="EMBL" id="KXK26738.1"/>
    </source>
</evidence>
<protein>
    <submittedName>
        <fullName evidence="2">Aspartate ammonia-lyase</fullName>
        <ecNumber evidence="2">4.3.1.1</ecNumber>
    </submittedName>
</protein>
<dbReference type="Pfam" id="PF00206">
    <property type="entry name" value="Lyase_1"/>
    <property type="match status" value="1"/>
</dbReference>
<dbReference type="PROSITE" id="PS00163">
    <property type="entry name" value="FUMARATE_LYASES"/>
    <property type="match status" value="1"/>
</dbReference>
<dbReference type="GO" id="GO:0005829">
    <property type="term" value="C:cytosol"/>
    <property type="evidence" value="ECO:0007669"/>
    <property type="project" value="TreeGrafter"/>
</dbReference>
<name>A0A136LYK7_9BACT</name>
<accession>A0A136LYK7</accession>
<dbReference type="GO" id="GO:0008797">
    <property type="term" value="F:aspartate ammonia-lyase activity"/>
    <property type="evidence" value="ECO:0007669"/>
    <property type="project" value="UniProtKB-EC"/>
</dbReference>
<dbReference type="PRINTS" id="PR00145">
    <property type="entry name" value="ARGSUCLYASE"/>
</dbReference>
<evidence type="ECO:0000259" key="1">
    <source>
        <dbReference type="Pfam" id="PF00206"/>
    </source>
</evidence>
<dbReference type="AlphaFoldDB" id="A0A136LYK7"/>
<comment type="caution">
    <text evidence="2">The sequence shown here is derived from an EMBL/GenBank/DDBJ whole genome shotgun (WGS) entry which is preliminary data.</text>
</comment>
<dbReference type="InterPro" id="IPR051546">
    <property type="entry name" value="Aspartate_Ammonia-Lyase"/>
</dbReference>
<dbReference type="PANTHER" id="PTHR42696">
    <property type="entry name" value="ASPARTATE AMMONIA-LYASE"/>
    <property type="match status" value="1"/>
</dbReference>
<dbReference type="PATRIC" id="fig|1617426.3.peg.745"/>
<gene>
    <name evidence="2" type="primary">aspA</name>
    <name evidence="2" type="ORF">TR69_WS6001000753</name>
</gene>
<dbReference type="Gene3D" id="1.10.275.10">
    <property type="entry name" value="Fumarase/aspartase (N-terminal domain)"/>
    <property type="match status" value="1"/>
</dbReference>
<dbReference type="EC" id="4.3.1.1" evidence="2"/>
<dbReference type="InterPro" id="IPR008948">
    <property type="entry name" value="L-Aspartase-like"/>
</dbReference>
<feature type="domain" description="Fumarate lyase N-terminal" evidence="1">
    <location>
        <begin position="3"/>
        <end position="309"/>
    </location>
</feature>
<dbReference type="InterPro" id="IPR022761">
    <property type="entry name" value="Fumarate_lyase_N"/>
</dbReference>
<dbReference type="PRINTS" id="PR00149">
    <property type="entry name" value="FUMRATELYASE"/>
</dbReference>
<dbReference type="EMBL" id="JYNZ01000003">
    <property type="protein sequence ID" value="KXK26738.1"/>
    <property type="molecule type" value="Genomic_DNA"/>
</dbReference>
<dbReference type="Gene3D" id="1.20.200.10">
    <property type="entry name" value="Fumarase/aspartase (Central domain)"/>
    <property type="match status" value="1"/>
</dbReference>
<dbReference type="InterPro" id="IPR020557">
    <property type="entry name" value="Fumarate_lyase_CS"/>
</dbReference>
<keyword evidence="2" id="KW-0456">Lyase</keyword>
<dbReference type="InterPro" id="IPR024083">
    <property type="entry name" value="Fumarase/histidase_N"/>
</dbReference>
<organism evidence="2 3">
    <name type="scientific">candidate division WS6 bacterium OLB20</name>
    <dbReference type="NCBI Taxonomy" id="1617426"/>
    <lineage>
        <taxon>Bacteria</taxon>
        <taxon>Candidatus Dojkabacteria</taxon>
    </lineage>
</organism>
<dbReference type="GO" id="GO:0006531">
    <property type="term" value="P:aspartate metabolic process"/>
    <property type="evidence" value="ECO:0007669"/>
    <property type="project" value="TreeGrafter"/>
</dbReference>